<evidence type="ECO:0000259" key="4">
    <source>
        <dbReference type="PROSITE" id="PS51158"/>
    </source>
</evidence>
<keyword evidence="3" id="KW-0418">Kinase</keyword>
<dbReference type="Pfam" id="PF02816">
    <property type="entry name" value="Alpha_kinase"/>
    <property type="match status" value="1"/>
</dbReference>
<keyword evidence="6" id="KW-1185">Reference proteome</keyword>
<proteinExistence type="predicted"/>
<keyword evidence="2" id="KW-0808">Transferase</keyword>
<evidence type="ECO:0000256" key="2">
    <source>
        <dbReference type="ARBA" id="ARBA00022679"/>
    </source>
</evidence>
<keyword evidence="1" id="KW-0723">Serine/threonine-protein kinase</keyword>
<evidence type="ECO:0000256" key="3">
    <source>
        <dbReference type="ARBA" id="ARBA00022777"/>
    </source>
</evidence>
<dbReference type="InterPro" id="IPR011009">
    <property type="entry name" value="Kinase-like_dom_sf"/>
</dbReference>
<dbReference type="EMBL" id="KN837129">
    <property type="protein sequence ID" value="KIJ42542.1"/>
    <property type="molecule type" value="Genomic_DNA"/>
</dbReference>
<dbReference type="InterPro" id="IPR004166">
    <property type="entry name" value="a-kinase_dom"/>
</dbReference>
<dbReference type="AlphaFoldDB" id="A0A0C9VLD6"/>
<organism evidence="5 6">
    <name type="scientific">Sphaerobolus stellatus (strain SS14)</name>
    <dbReference type="NCBI Taxonomy" id="990650"/>
    <lineage>
        <taxon>Eukaryota</taxon>
        <taxon>Fungi</taxon>
        <taxon>Dikarya</taxon>
        <taxon>Basidiomycota</taxon>
        <taxon>Agaricomycotina</taxon>
        <taxon>Agaricomycetes</taxon>
        <taxon>Phallomycetidae</taxon>
        <taxon>Geastrales</taxon>
        <taxon>Sphaerobolaceae</taxon>
        <taxon>Sphaerobolus</taxon>
    </lineage>
</organism>
<sequence>SFDEFQFKRGIVTVSEDGVPSVKIQSSIEKIKVVTGWEKYKNLEQPFQGGYFNSGFSKDVFLGRFKNKDVAIAQLNKKHDEERNLEDLLQELKLIKLGQYFMNSFYNRVNQDGALASFLLNGFFMVILNTAMKWNVDDMFLGQVLSGEDIQRRPNENGSLTWPDFIVYAKLPDNGKFRKFSGFFEVQNNKDRMGEWVDAFGHHVVLDSAFTLCIVDLQGWVISKDDTLILFDPQANRQVLCFKMFGVWDDGMRGIESYMEQHECNTICEALGL</sequence>
<protein>
    <recommendedName>
        <fullName evidence="4">Alpha-type protein kinase domain-containing protein</fullName>
    </recommendedName>
</protein>
<evidence type="ECO:0000313" key="5">
    <source>
        <dbReference type="EMBL" id="KIJ42542.1"/>
    </source>
</evidence>
<dbReference type="PROSITE" id="PS51158">
    <property type="entry name" value="ALPHA_KINASE"/>
    <property type="match status" value="1"/>
</dbReference>
<dbReference type="GO" id="GO:0005524">
    <property type="term" value="F:ATP binding"/>
    <property type="evidence" value="ECO:0007669"/>
    <property type="project" value="InterPro"/>
</dbReference>
<feature type="non-terminal residue" evidence="5">
    <location>
        <position position="273"/>
    </location>
</feature>
<dbReference type="SMART" id="SM00811">
    <property type="entry name" value="Alpha_kinase"/>
    <property type="match status" value="1"/>
</dbReference>
<dbReference type="GO" id="GO:0004674">
    <property type="term" value="F:protein serine/threonine kinase activity"/>
    <property type="evidence" value="ECO:0007669"/>
    <property type="project" value="UniProtKB-KW"/>
</dbReference>
<feature type="domain" description="Alpha-type protein kinase" evidence="4">
    <location>
        <begin position="6"/>
        <end position="273"/>
    </location>
</feature>
<gene>
    <name evidence="5" type="ORF">M422DRAFT_78268</name>
</gene>
<dbReference type="Proteomes" id="UP000054279">
    <property type="component" value="Unassembled WGS sequence"/>
</dbReference>
<dbReference type="OrthoDB" id="301415at2759"/>
<dbReference type="Gene3D" id="3.20.200.10">
    <property type="entry name" value="MHCK/EF2 kinase"/>
    <property type="match status" value="1"/>
</dbReference>
<dbReference type="HOGENOM" id="CLU_060149_1_0_1"/>
<name>A0A0C9VLD6_SPHS4</name>
<dbReference type="CDD" id="cd04515">
    <property type="entry name" value="Alpha_kinase"/>
    <property type="match status" value="1"/>
</dbReference>
<dbReference type="SUPFAM" id="SSF56112">
    <property type="entry name" value="Protein kinase-like (PK-like)"/>
    <property type="match status" value="1"/>
</dbReference>
<evidence type="ECO:0000256" key="1">
    <source>
        <dbReference type="ARBA" id="ARBA00022527"/>
    </source>
</evidence>
<feature type="non-terminal residue" evidence="5">
    <location>
        <position position="1"/>
    </location>
</feature>
<evidence type="ECO:0000313" key="6">
    <source>
        <dbReference type="Proteomes" id="UP000054279"/>
    </source>
</evidence>
<accession>A0A0C9VLD6</accession>
<reference evidence="5 6" key="1">
    <citation type="submission" date="2014-06" db="EMBL/GenBank/DDBJ databases">
        <title>Evolutionary Origins and Diversification of the Mycorrhizal Mutualists.</title>
        <authorList>
            <consortium name="DOE Joint Genome Institute"/>
            <consortium name="Mycorrhizal Genomics Consortium"/>
            <person name="Kohler A."/>
            <person name="Kuo A."/>
            <person name="Nagy L.G."/>
            <person name="Floudas D."/>
            <person name="Copeland A."/>
            <person name="Barry K.W."/>
            <person name="Cichocki N."/>
            <person name="Veneault-Fourrey C."/>
            <person name="LaButti K."/>
            <person name="Lindquist E.A."/>
            <person name="Lipzen A."/>
            <person name="Lundell T."/>
            <person name="Morin E."/>
            <person name="Murat C."/>
            <person name="Riley R."/>
            <person name="Ohm R."/>
            <person name="Sun H."/>
            <person name="Tunlid A."/>
            <person name="Henrissat B."/>
            <person name="Grigoriev I.V."/>
            <person name="Hibbett D.S."/>
            <person name="Martin F."/>
        </authorList>
    </citation>
    <scope>NUCLEOTIDE SEQUENCE [LARGE SCALE GENOMIC DNA]</scope>
    <source>
        <strain evidence="5 6">SS14</strain>
    </source>
</reference>